<keyword evidence="1" id="KW-0812">Transmembrane</keyword>
<keyword evidence="1" id="KW-1133">Transmembrane helix</keyword>
<dbReference type="HOGENOM" id="CLU_545948_0_0_3"/>
<gene>
    <name evidence="2" type="ordered locus">cce_1633</name>
</gene>
<dbReference type="STRING" id="43989.cce_1633"/>
<sequence>MVKLFKQTINIKNIFKKPNQFDWIVMGCILLLTLGISTLLVMGDQVPFKVRYFSWEDKKVGLKDKTFTLSFNRSVDTNSVEKNLIIEPPLPGKIAWQGRTLIYTLNDPPIYGTNYRIKLDNVQPSYKDETLQSFVSLFSTRDRVFAYIGIEGEEKGRLILYNITNLDKPQKIILTPGDLVVTNFEIYPNSEKILFSAFEPDIRGQGLVRQELYTVTTGFNVDPSITPSQRAGKLKRILDSQEYRNVSFDLSKNGKVIVIERESHRNSNDSSLWIITEDNKPISLGIPGSEFVIAPDGKRLAVAQQGGVRMVPLGSNGGTSRIFQNYEKPLGFSENGQKLLLVKDNIDYTRSLVLINQDGKNKELLRTPYPILDCKFEPRNEQDLYCLKTDIIQGENGQYREEPFLSVVNLKKETDLPLLALPNYRDVVLSMSPDGVALLFDQVVTTVPQSPSDLLTTEQEAIADGQVWLLPLPDLKEQNKSVNIKPQELIFGFKPQWLP</sequence>
<protein>
    <recommendedName>
        <fullName evidence="4">SbsA Ig-like domain-containing protein</fullName>
    </recommendedName>
</protein>
<name>B1WXZ6_CROS5</name>
<evidence type="ECO:0000313" key="3">
    <source>
        <dbReference type="Proteomes" id="UP000001203"/>
    </source>
</evidence>
<evidence type="ECO:0000256" key="1">
    <source>
        <dbReference type="SAM" id="Phobius"/>
    </source>
</evidence>
<dbReference type="eggNOG" id="COG0823">
    <property type="taxonomic scope" value="Bacteria"/>
</dbReference>
<dbReference type="RefSeq" id="WP_009544434.1">
    <property type="nucleotide sequence ID" value="NC_010546.1"/>
</dbReference>
<proteinExistence type="predicted"/>
<reference evidence="2 3" key="1">
    <citation type="journal article" date="2008" name="Proc. Natl. Acad. Sci. U.S.A.">
        <title>The genome of Cyanothece 51142, a unicellular diazotrophic cyanobacterium important in the marine nitrogen cycle.</title>
        <authorList>
            <person name="Welsh E.A."/>
            <person name="Liberton M."/>
            <person name="Stoeckel J."/>
            <person name="Loh T."/>
            <person name="Elvitigala T."/>
            <person name="Wang C."/>
            <person name="Wollam A."/>
            <person name="Fulton R.S."/>
            <person name="Clifton S.W."/>
            <person name="Jacobs J.M."/>
            <person name="Aurora R."/>
            <person name="Ghosh B.K."/>
            <person name="Sherman L.A."/>
            <person name="Smith R.D."/>
            <person name="Wilson R.K."/>
            <person name="Pakrasi H.B."/>
        </authorList>
    </citation>
    <scope>NUCLEOTIDE SEQUENCE [LARGE SCALE GENOMIC DNA]</scope>
    <source>
        <strain evidence="3">ATCC 51142 / BH68</strain>
    </source>
</reference>
<dbReference type="EMBL" id="CP000806">
    <property type="protein sequence ID" value="ACB50983.1"/>
    <property type="molecule type" value="Genomic_DNA"/>
</dbReference>
<dbReference type="OrthoDB" id="475437at2"/>
<organism evidence="2 3">
    <name type="scientific">Crocosphaera subtropica (strain ATCC 51142 / BH68)</name>
    <name type="common">Cyanothece sp. (strain ATCC 51142)</name>
    <dbReference type="NCBI Taxonomy" id="43989"/>
    <lineage>
        <taxon>Bacteria</taxon>
        <taxon>Bacillati</taxon>
        <taxon>Cyanobacteriota</taxon>
        <taxon>Cyanophyceae</taxon>
        <taxon>Oscillatoriophycideae</taxon>
        <taxon>Chroococcales</taxon>
        <taxon>Aphanothecaceae</taxon>
        <taxon>Crocosphaera</taxon>
        <taxon>Crocosphaera subtropica</taxon>
    </lineage>
</organism>
<evidence type="ECO:0000313" key="2">
    <source>
        <dbReference type="EMBL" id="ACB50983.1"/>
    </source>
</evidence>
<dbReference type="AlphaFoldDB" id="B1WXZ6"/>
<dbReference type="KEGG" id="cyt:cce_1633"/>
<keyword evidence="3" id="KW-1185">Reference proteome</keyword>
<dbReference type="Proteomes" id="UP000001203">
    <property type="component" value="Chromosome circular"/>
</dbReference>
<accession>B1WXZ6</accession>
<feature type="transmembrane region" description="Helical" evidence="1">
    <location>
        <begin position="21"/>
        <end position="42"/>
    </location>
</feature>
<keyword evidence="1" id="KW-0472">Membrane</keyword>
<evidence type="ECO:0008006" key="4">
    <source>
        <dbReference type="Google" id="ProtNLM"/>
    </source>
</evidence>
<dbReference type="SUPFAM" id="SSF82171">
    <property type="entry name" value="DPP6 N-terminal domain-like"/>
    <property type="match status" value="1"/>
</dbReference>